<organism evidence="1 2">
    <name type="scientific">Portunus trituberculatus</name>
    <name type="common">Swimming crab</name>
    <name type="synonym">Neptunus trituberculatus</name>
    <dbReference type="NCBI Taxonomy" id="210409"/>
    <lineage>
        <taxon>Eukaryota</taxon>
        <taxon>Metazoa</taxon>
        <taxon>Ecdysozoa</taxon>
        <taxon>Arthropoda</taxon>
        <taxon>Crustacea</taxon>
        <taxon>Multicrustacea</taxon>
        <taxon>Malacostraca</taxon>
        <taxon>Eumalacostraca</taxon>
        <taxon>Eucarida</taxon>
        <taxon>Decapoda</taxon>
        <taxon>Pleocyemata</taxon>
        <taxon>Brachyura</taxon>
        <taxon>Eubrachyura</taxon>
        <taxon>Portunoidea</taxon>
        <taxon>Portunidae</taxon>
        <taxon>Portuninae</taxon>
        <taxon>Portunus</taxon>
    </lineage>
</organism>
<accession>A0A5B7GG07</accession>
<sequence>MGRVWVRGDGEEETGSRDAEIEVDTELCLLSQSPSLTYFQFVGLISPPKRIFGVRQLQLHLEPEYPGDM</sequence>
<keyword evidence="2" id="KW-1185">Reference proteome</keyword>
<gene>
    <name evidence="1" type="ORF">E2C01_050457</name>
</gene>
<name>A0A5B7GG07_PORTR</name>
<evidence type="ECO:0000313" key="2">
    <source>
        <dbReference type="Proteomes" id="UP000324222"/>
    </source>
</evidence>
<dbReference type="EMBL" id="VSRR010013992">
    <property type="protein sequence ID" value="MPC56496.1"/>
    <property type="molecule type" value="Genomic_DNA"/>
</dbReference>
<dbReference type="Proteomes" id="UP000324222">
    <property type="component" value="Unassembled WGS sequence"/>
</dbReference>
<dbReference type="AlphaFoldDB" id="A0A5B7GG07"/>
<reference evidence="1 2" key="1">
    <citation type="submission" date="2019-05" db="EMBL/GenBank/DDBJ databases">
        <title>Another draft genome of Portunus trituberculatus and its Hox gene families provides insights of decapod evolution.</title>
        <authorList>
            <person name="Jeong J.-H."/>
            <person name="Song I."/>
            <person name="Kim S."/>
            <person name="Choi T."/>
            <person name="Kim D."/>
            <person name="Ryu S."/>
            <person name="Kim W."/>
        </authorList>
    </citation>
    <scope>NUCLEOTIDE SEQUENCE [LARGE SCALE GENOMIC DNA]</scope>
    <source>
        <tissue evidence="1">Muscle</tissue>
    </source>
</reference>
<proteinExistence type="predicted"/>
<evidence type="ECO:0000313" key="1">
    <source>
        <dbReference type="EMBL" id="MPC56496.1"/>
    </source>
</evidence>
<protein>
    <submittedName>
        <fullName evidence="1">Uncharacterized protein</fullName>
    </submittedName>
</protein>
<comment type="caution">
    <text evidence="1">The sequence shown here is derived from an EMBL/GenBank/DDBJ whole genome shotgun (WGS) entry which is preliminary data.</text>
</comment>